<evidence type="ECO:0000313" key="2">
    <source>
        <dbReference type="Proteomes" id="UP000199076"/>
    </source>
</evidence>
<dbReference type="InterPro" id="IPR019587">
    <property type="entry name" value="Polyketide_cyclase/dehydratase"/>
</dbReference>
<organism evidence="1 2">
    <name type="scientific">Halorientalis regularis</name>
    <dbReference type="NCBI Taxonomy" id="660518"/>
    <lineage>
        <taxon>Archaea</taxon>
        <taxon>Methanobacteriati</taxon>
        <taxon>Methanobacteriota</taxon>
        <taxon>Stenosarchaea group</taxon>
        <taxon>Halobacteria</taxon>
        <taxon>Halobacteriales</taxon>
        <taxon>Haloarculaceae</taxon>
        <taxon>Halorientalis</taxon>
    </lineage>
</organism>
<reference evidence="2" key="1">
    <citation type="submission" date="2016-10" db="EMBL/GenBank/DDBJ databases">
        <authorList>
            <person name="Varghese N."/>
            <person name="Submissions S."/>
        </authorList>
    </citation>
    <scope>NUCLEOTIDE SEQUENCE [LARGE SCALE GENOMIC DNA]</scope>
    <source>
        <strain evidence="2">IBRC-M 10760</strain>
    </source>
</reference>
<dbReference type="EMBL" id="FNBK01000007">
    <property type="protein sequence ID" value="SDF54606.1"/>
    <property type="molecule type" value="Genomic_DNA"/>
</dbReference>
<dbReference type="SUPFAM" id="SSF55961">
    <property type="entry name" value="Bet v1-like"/>
    <property type="match status" value="1"/>
</dbReference>
<protein>
    <submittedName>
        <fullName evidence="1">Polyketide cyclase / dehydrase and lipid transport</fullName>
    </submittedName>
</protein>
<dbReference type="RefSeq" id="WP_092691579.1">
    <property type="nucleotide sequence ID" value="NZ_FNBK01000007.1"/>
</dbReference>
<accession>A0A1G7LYX8</accession>
<dbReference type="CDD" id="cd07812">
    <property type="entry name" value="SRPBCC"/>
    <property type="match status" value="1"/>
</dbReference>
<dbReference type="InterPro" id="IPR023393">
    <property type="entry name" value="START-like_dom_sf"/>
</dbReference>
<dbReference type="Gene3D" id="3.30.530.20">
    <property type="match status" value="1"/>
</dbReference>
<dbReference type="OrthoDB" id="303611at2157"/>
<dbReference type="Pfam" id="PF10604">
    <property type="entry name" value="Polyketide_cyc2"/>
    <property type="match status" value="1"/>
</dbReference>
<sequence>MDSVSVSRTVDASPERIREAMADVQRFMAAAGFDAVTVDGDDMTIVNGFGLAAIELDLTLVDRPDAELAYEQDDGIFEAMWTTYEITDADDGTRVTATTEFALDVAVVGAVLDATVIKRQRRKELTAQFDWLESVTDG</sequence>
<dbReference type="Proteomes" id="UP000199076">
    <property type="component" value="Unassembled WGS sequence"/>
</dbReference>
<dbReference type="AlphaFoldDB" id="A0A1G7LYX8"/>
<proteinExistence type="predicted"/>
<name>A0A1G7LYX8_9EURY</name>
<keyword evidence="2" id="KW-1185">Reference proteome</keyword>
<evidence type="ECO:0000313" key="1">
    <source>
        <dbReference type="EMBL" id="SDF54606.1"/>
    </source>
</evidence>
<dbReference type="STRING" id="660518.SAMN05216218_10773"/>
<gene>
    <name evidence="1" type="ORF">SAMN05216218_10773</name>
</gene>